<feature type="compositionally biased region" description="Polar residues" evidence="1">
    <location>
        <begin position="1886"/>
        <end position="1902"/>
    </location>
</feature>
<protein>
    <submittedName>
        <fullName evidence="4">Uncharacterized protein</fullName>
    </submittedName>
</protein>
<feature type="chain" id="PRO_5012896137" evidence="3">
    <location>
        <begin position="25"/>
        <end position="3616"/>
    </location>
</feature>
<evidence type="ECO:0000313" key="5">
    <source>
        <dbReference type="Proteomes" id="UP000219336"/>
    </source>
</evidence>
<feature type="transmembrane region" description="Helical" evidence="2">
    <location>
        <begin position="3587"/>
        <end position="3605"/>
    </location>
</feature>
<feature type="signal peptide" evidence="3">
    <location>
        <begin position="1"/>
        <end position="24"/>
    </location>
</feature>
<accession>A0A240EKM5</accession>
<keyword evidence="2" id="KW-0812">Transmembrane</keyword>
<dbReference type="RefSeq" id="WP_158296131.1">
    <property type="nucleotide sequence ID" value="NZ_JBHSII010000001.1"/>
</dbReference>
<dbReference type="Gene3D" id="4.10.1080.10">
    <property type="entry name" value="TSP type-3 repeat"/>
    <property type="match status" value="1"/>
</dbReference>
<dbReference type="OrthoDB" id="5832782at2"/>
<dbReference type="Gene3D" id="2.60.40.2700">
    <property type="match status" value="7"/>
</dbReference>
<keyword evidence="2" id="KW-1133">Transmembrane helix</keyword>
<dbReference type="Proteomes" id="UP000219336">
    <property type="component" value="Unassembled WGS sequence"/>
</dbReference>
<evidence type="ECO:0000256" key="1">
    <source>
        <dbReference type="SAM" id="MobiDB-lite"/>
    </source>
</evidence>
<keyword evidence="2" id="KW-0472">Membrane</keyword>
<keyword evidence="5" id="KW-1185">Reference proteome</keyword>
<dbReference type="GO" id="GO:0005509">
    <property type="term" value="F:calcium ion binding"/>
    <property type="evidence" value="ECO:0007669"/>
    <property type="project" value="InterPro"/>
</dbReference>
<sequence>MLRFLFKTAMLAVLVLGMAFKAYAQDVSLTYTQPFAAGTEVGLNPGDELRYGHWQIDWYKTDGNSEQLLSSNSPTIQLNDNNMNAGERIFARLTSGSIIIKSTETPAYQTATAFQYNILSAHDIRFPIIENGETITITSTSLQINGIAVNRNVTYRWFGTNSASDLGEPYNNVNSPINLANTTNSYTVDSSNGARYNAVEIAFVDNNTTITKVLYFDTSVARLPLSETNYKVFEDIMLNQLALKSSLELWLDVNDSSTLFTDTACNTPASDGDEVACWMDKSGLDRHVYDMNYTGPGGLAIPTAKKDFGRPVYNASSVMFKGFASLDFESTEFDALVHKLDASDEWFDNFTLIQILGYTEVAKDWYSTIATRTVAAGGNTWPNEPNMSLQIHQRGGKYATSWRAWGPNVGGTGADYSGDFGDWQQNVSQVLELRNSCMPIPNANPMPANRQLCTQNLYREGELVDTNSLDISADSLLFSEYGINKNRGGSLTPTASHSEVLLFRKALSGCEAFVVGRYIGLKLTRAIGRIPQSQTGTGYTNDMEVLGYNASASTDCNQDFFVDVGASSFLQLGFNPYSPADSDYDLINKKEFLLFGHDDGDFSDIQTSPSATLPPTPSGSTINSFVERKWQVEFESPNNAPAPIKQITLVFNTVGLALQLSNVSYANPYLLIQRGTQSLEVDGRYSGNNTITFDQVDLEHDDIVQLTFDLNQPNRAPTSADVSIYGQSPFSFSASDFSYSDLDGDDFYRVRITSVPSEGQLTFNGTIVNNGDEVLISDIADLVYSFDRSDSMPQNMTYEVSDGMGWSSPHTFTFNSYEFFQQISPTLNQYRIGDELEVTTRVEINRVEQPMAQVDYIWWAVSSVNDTNSEYSSRFPQLSTGTRLTVNNDQFGQYLMVQSSYTNGSGETITELRNLGQVGALQPDTRPNRPWPRQMQTNSQYVYDGLTISPSLVIGSGEINPPLVQYCYYNNDTDAVLQACGNNGTFAVDSTSSSLTIRVEAIMSDPSNTNIENQTLSTILTPLDSNIDLSQPVIQPSLRLMPGVTVNVEPPTRFAGNTVVYQWYRYQNGQYTAIGQDQNSYTVTFDDIGFQLVLQVAVDDNGTNVFLTSGATATVNLISEIALLHERPLSEQDEIGIVDPNALENDITSLINLNANLTASYQWEESSNGVNWMAMGMAESTYSRRQSLNAGQYYRLKVNMSEPGFGGMGVGTTYSAYSNVSSQVQSTLGNIDYDINIDALETPTKNIEYRVYSELTTASGQASYSTRRHNWYRVNQGGSLTPLSTQAVYRPVSDDIGLALRVTIGYYDTNNALLSEITLDTPAVMPAPSSTALIDTINALTGTLTPTELSVGMPVSLSTADVTTLANSGLDVAYQWQQGTLGGSWNDITDAELSSYSTQNSDVGSALTLCLTLTEGSESQSVCTDPTNIVTDNASGYTLRTLYLRLDSSTDTLSLINDSQIWLNNLLTTENLSASYQWHRVPESGSVDSGGTAIGSATSSYADYVLTADDDNYRHALRVTLSNGDEVNSDLSSEWGGAGSTSTNPDGTFQDLYLDVVRIEGGATPYVVGDTLTARMSGSTASNSQLPDSVNYQWQQFNAMATPQWQPISGATGSSYTVAMLMAPTQVRVVATPMVNNAALTARIASAVEVQVSAPERLSIEMVPSLSPIPQNEILGVTVLESPVNATLSYQWYRLQVRVGEVDSWPASSAITGATGANYQVQAADQDGYIGVRVSESGSNLQAGVLSAGRVATATTGDTLSLVASISTAPVYEDSVAQYQGQLLRNNVIDTNATLDASWYVVDDPAQVNAPETWGTALTPPLSNTSLQGQSGRYLLLVLSYTENGQTQVRSTDVSDAIEAALPTSDRDTLASWYQGVLITPDSPASLVSSPSLEPTDGSQTVSHEDNGYTVSYQYRSEQAPAQSYNSIADLLSDHPTTTRLTVSATQNEIGGTLSQQLGPITVPFSNGTSMTPGVLDITAPLLSYSQPRLLDTDSITLINLVTVESEIAERLGANQGLSVSYQWQSQDVNAAGIWSDVVGAQGSTFSALSSLNVDNSYRLLITLSDSNNNAVSMTSDTSTVVESATGVVDYDIVYESLSPPQVSVNYAITSELRSHQATTSYASRRHAWSRVASDGSLTPLSTQAVYPPVTDDIGLALRVTIGYYDTNNALLSEITLDTAAVMPAPSSTGLIDTINALTGTLTPTELSVGMQVSLSTADVTTLANSGLDVAYQWQQGTLGGSWNDITDAELSSYSAQNSDVGSALQLCITLTDTTLMQSGIICADPTNIVTDNASGYTLRTLYLRLDSSTDTLSLINDSQVWLNNLLTTENLSASYQWYRVPESGSVDSGGTAIGSATSSYADYVLTSDDNNYRHALRVTLSNGDEVNSDLSSEWVGAGSTGTNSDGTFQDLYLDIVRIEGGATPYVVGDTLTARMSGSTASNSQIPDSVNYQWQQFNAMATPQWQPIPGAIGSTHTVAMLMAPTQVRVVATPIVNSAALTARIANAVEVQVSAPERLSIEMVPSLSPIPQNEILGVTVLESPANATLSYQWYRLQGRVGEVDSWPASSAITGETGANYQVQAADQDRYIGVRVSESGSNLQTGVLSAARVASVTTGDSLSLVASISTAPVYEDSVAQYQGQLLRNNAIDTNATLDASWYVVDDPAQVTAPETWGTALTLPLSNTSLQGQSGRYLLLVLSYTENGQTQVRSTDVSDAIALGNTPEEIRQWFSQINIEPAQPVTSDSVVSVIANNNLENTAPEDGIYQISYLFVSDLAPNQTFTSLIDMEAAYPDTNNVRVIAHQVSIQNLNIVRTLNSKTHTFALAHDLDGDGILNEWDDDIDGDGVVNTLDAFPENIEISPDIDGDGEPDSLDDKAITQIDISGDDIYNIDSNQMVKFVPLTLSNGGTLTSSNALVGRVSIVDNTLLYQASDSMPQQMYIEYTWVNDSGETMADYLLLISNDVDPNAPRFDDVKPRDISATSLFTPIASLPPTAKDVLGNPLPVSLRDNIPRLRSGNHVVYWEATDPNTQATQTVGQLFRVFPQVNFEQRTAIYENNKAQITVHLMGASPVYPVSIPIEIASELSSSDFNDHSLQAMQTITIESGVKGVINFDVYGSDGNEGSESLTVVFSEDVNAGSHDSLTFTLLESEPMPTIDAKIIDANEKVRSLVYPELVDDLYLTVDIFKPNESVSIEIDWYVIFEGDKQWLGTTLDTAKLPVDISGESGRYYFDYQGRVLDTDLPELKGRVSLRVMDTMVLTSNQDSDNDGIADMYEGFLDTDNDLIPDFLDAVNSCELQAIDNEKALGGGYVLQSSPGSCIQLGNLSEKVGTYSPYISNEQRNIISAEDAALLPPDIEFEDTYTDSHVTNFTITEVFNDSISIVLPMLRPLVPGSFYRKYTERAGWFTFDESEEGSNLRYAQGELGFCPPPGSDEYQETIILGGYCLEITIKDGGIHDGDGERNGHIDDPGYMVFAPTPLDIPGFTVDAQAVFDPQTDKKVLQFNLCDYITAVDCQSLSVNNGNINSGGVVTSVKQDITITMPVWIDLIEVQLTINNGESVTIVPVQLDLSLPISTLTEPERKNFETVAGGGALALFNLLLIWLLIRTRRSENVVKW</sequence>
<dbReference type="EMBL" id="OANU01000033">
    <property type="protein sequence ID" value="SNX48783.1"/>
    <property type="molecule type" value="Genomic_DNA"/>
</dbReference>
<evidence type="ECO:0000313" key="4">
    <source>
        <dbReference type="EMBL" id="SNX48783.1"/>
    </source>
</evidence>
<feature type="region of interest" description="Disordered" evidence="1">
    <location>
        <begin position="1885"/>
        <end position="1905"/>
    </location>
</feature>
<name>A0A240EKM5_9VIBR</name>
<evidence type="ECO:0000256" key="3">
    <source>
        <dbReference type="SAM" id="SignalP"/>
    </source>
</evidence>
<gene>
    <name evidence="4" type="ORF">VTH8203_02420</name>
</gene>
<dbReference type="SUPFAM" id="SSF103647">
    <property type="entry name" value="TSP type-3 repeat"/>
    <property type="match status" value="1"/>
</dbReference>
<keyword evidence="3" id="KW-0732">Signal</keyword>
<organism evidence="4 5">
    <name type="scientific">Vibrio thalassae</name>
    <dbReference type="NCBI Taxonomy" id="1243014"/>
    <lineage>
        <taxon>Bacteria</taxon>
        <taxon>Pseudomonadati</taxon>
        <taxon>Pseudomonadota</taxon>
        <taxon>Gammaproteobacteria</taxon>
        <taxon>Vibrionales</taxon>
        <taxon>Vibrionaceae</taxon>
        <taxon>Vibrio</taxon>
    </lineage>
</organism>
<dbReference type="InterPro" id="IPR028974">
    <property type="entry name" value="TSP_type-3_rpt"/>
</dbReference>
<evidence type="ECO:0000256" key="2">
    <source>
        <dbReference type="SAM" id="Phobius"/>
    </source>
</evidence>
<proteinExistence type="predicted"/>
<reference evidence="5" key="1">
    <citation type="submission" date="2016-06" db="EMBL/GenBank/DDBJ databases">
        <authorList>
            <person name="Rodrigo-Torres L."/>
            <person name="Arahal R.D."/>
            <person name="Lucena T."/>
        </authorList>
    </citation>
    <scope>NUCLEOTIDE SEQUENCE [LARGE SCALE GENOMIC DNA]</scope>
    <source>
        <strain evidence="5">CECT8203</strain>
    </source>
</reference>